<name>A0A926F1N2_9BACT</name>
<accession>A0A926F1N2</accession>
<dbReference type="Proteomes" id="UP000651085">
    <property type="component" value="Unassembled WGS sequence"/>
</dbReference>
<comment type="caution">
    <text evidence="1">The sequence shown here is derived from an EMBL/GenBank/DDBJ whole genome shotgun (WGS) entry which is preliminary data.</text>
</comment>
<keyword evidence="2" id="KW-1185">Reference proteome</keyword>
<evidence type="ECO:0000313" key="1">
    <source>
        <dbReference type="EMBL" id="MBC8591726.1"/>
    </source>
</evidence>
<dbReference type="EMBL" id="JACRTF010000001">
    <property type="protein sequence ID" value="MBC8591726.1"/>
    <property type="molecule type" value="Genomic_DNA"/>
</dbReference>
<organism evidence="1 2">
    <name type="scientific">Jilunia laotingensis</name>
    <dbReference type="NCBI Taxonomy" id="2763675"/>
    <lineage>
        <taxon>Bacteria</taxon>
        <taxon>Pseudomonadati</taxon>
        <taxon>Bacteroidota</taxon>
        <taxon>Bacteroidia</taxon>
        <taxon>Bacteroidales</taxon>
        <taxon>Bacteroidaceae</taxon>
        <taxon>Jilunia</taxon>
    </lineage>
</organism>
<reference evidence="1" key="1">
    <citation type="submission" date="2020-08" db="EMBL/GenBank/DDBJ databases">
        <title>Genome public.</title>
        <authorList>
            <person name="Liu C."/>
            <person name="Sun Q."/>
        </authorList>
    </citation>
    <scope>NUCLEOTIDE SEQUENCE</scope>
    <source>
        <strain evidence="1">N12</strain>
    </source>
</reference>
<dbReference type="RefSeq" id="WP_262432949.1">
    <property type="nucleotide sequence ID" value="NZ_JACRTF010000001.1"/>
</dbReference>
<proteinExistence type="predicted"/>
<gene>
    <name evidence="1" type="ORF">H8744_00435</name>
</gene>
<sequence>MQETKWDYLCTHESEKRYCIPKKTLAMIEAPEARYLTEQLSHLVKGNYL</sequence>
<dbReference type="AlphaFoldDB" id="A0A926F1N2"/>
<protein>
    <submittedName>
        <fullName evidence="1">Uncharacterized protein</fullName>
    </submittedName>
</protein>
<evidence type="ECO:0000313" key="2">
    <source>
        <dbReference type="Proteomes" id="UP000651085"/>
    </source>
</evidence>